<sequence length="123" mass="13315">MEIPILKDLATVAFCNKQSLQDNHEKADNLLAYSSQITLALQPARVECHLMPVGCPAPLSPICRAPAGEQPQDHADTRVGPQLAPEAQSRARDLAATGQRSLYPSGITDYGHSRPGVVERFID</sequence>
<protein>
    <submittedName>
        <fullName evidence="2">Uncharacterized protein</fullName>
    </submittedName>
</protein>
<dbReference type="Proteomes" id="UP001266305">
    <property type="component" value="Unassembled WGS sequence"/>
</dbReference>
<keyword evidence="3" id="KW-1185">Reference proteome</keyword>
<organism evidence="2 3">
    <name type="scientific">Saguinus oedipus</name>
    <name type="common">Cotton-top tamarin</name>
    <name type="synonym">Oedipomidas oedipus</name>
    <dbReference type="NCBI Taxonomy" id="9490"/>
    <lineage>
        <taxon>Eukaryota</taxon>
        <taxon>Metazoa</taxon>
        <taxon>Chordata</taxon>
        <taxon>Craniata</taxon>
        <taxon>Vertebrata</taxon>
        <taxon>Euteleostomi</taxon>
        <taxon>Mammalia</taxon>
        <taxon>Eutheria</taxon>
        <taxon>Euarchontoglires</taxon>
        <taxon>Primates</taxon>
        <taxon>Haplorrhini</taxon>
        <taxon>Platyrrhini</taxon>
        <taxon>Cebidae</taxon>
        <taxon>Callitrichinae</taxon>
        <taxon>Saguinus</taxon>
    </lineage>
</organism>
<name>A0ABQ9UU32_SAGOE</name>
<gene>
    <name evidence="2" type="ORF">P7K49_021909</name>
</gene>
<dbReference type="EMBL" id="JASSZA010000010">
    <property type="protein sequence ID" value="KAK2100561.1"/>
    <property type="molecule type" value="Genomic_DNA"/>
</dbReference>
<accession>A0ABQ9UU32</accession>
<reference evidence="2 3" key="1">
    <citation type="submission" date="2023-05" db="EMBL/GenBank/DDBJ databases">
        <title>B98-5 Cell Line De Novo Hybrid Assembly: An Optical Mapping Approach.</title>
        <authorList>
            <person name="Kananen K."/>
            <person name="Auerbach J.A."/>
            <person name="Kautto E."/>
            <person name="Blachly J.S."/>
        </authorList>
    </citation>
    <scope>NUCLEOTIDE SEQUENCE [LARGE SCALE GENOMIC DNA]</scope>
    <source>
        <strain evidence="2">B95-8</strain>
        <tissue evidence="2">Cell line</tissue>
    </source>
</reference>
<comment type="caution">
    <text evidence="2">The sequence shown here is derived from an EMBL/GenBank/DDBJ whole genome shotgun (WGS) entry which is preliminary data.</text>
</comment>
<feature type="region of interest" description="Disordered" evidence="1">
    <location>
        <begin position="66"/>
        <end position="96"/>
    </location>
</feature>
<evidence type="ECO:0000256" key="1">
    <source>
        <dbReference type="SAM" id="MobiDB-lite"/>
    </source>
</evidence>
<proteinExistence type="predicted"/>
<evidence type="ECO:0000313" key="2">
    <source>
        <dbReference type="EMBL" id="KAK2100561.1"/>
    </source>
</evidence>
<evidence type="ECO:0000313" key="3">
    <source>
        <dbReference type="Proteomes" id="UP001266305"/>
    </source>
</evidence>